<dbReference type="PROSITE" id="PS51257">
    <property type="entry name" value="PROKAR_LIPOPROTEIN"/>
    <property type="match status" value="1"/>
</dbReference>
<sequence>MKRSLGSAGLVGAAGLAGCFGDEGSGSSEAPGADGEMVMTTSTQDTAAYTMSTVIANVVNQNNDTVNVQAQPSEGTNANIGRLSQDQSDIVYIQNWTASKIANEEEPFGSLDFTPFQVFHLYDLAWFMCSSNEGWTSVSDIGSGDRISPTPSGSGTAEMLEYALSFVTEDYERISIGYGEQGSAMSEGRLDAGAGTFVNLAVEPSWLQQMKSTTDLRLLQFPDNVVSQLEEDPSIIMSEVDTTQFEGYAYAPDTLNTPALAYNFVTRDDFDYDTLYTFLETLWSQRDGLGDENALLGTMEEGSFWTENGYDTLPFHPAAADFYKEKGVWNDSYSVGEQ</sequence>
<reference evidence="1 2" key="1">
    <citation type="submission" date="2019-01" db="EMBL/GenBank/DDBJ databases">
        <title>Halorientalis sp. F13-25 a new haloarchaeum isolated from hypersaline water.</title>
        <authorList>
            <person name="Ana D.-V."/>
            <person name="Cristina S.-P."/>
            <person name="Antonio V."/>
        </authorList>
    </citation>
    <scope>NUCLEOTIDE SEQUENCE [LARGE SCALE GENOMIC DNA]</scope>
    <source>
        <strain evidence="1 2">F13-25</strain>
    </source>
</reference>
<dbReference type="AlphaFoldDB" id="A0A498L340"/>
<evidence type="ECO:0000313" key="2">
    <source>
        <dbReference type="Proteomes" id="UP000289691"/>
    </source>
</evidence>
<dbReference type="SUPFAM" id="SSF53850">
    <property type="entry name" value="Periplasmic binding protein-like II"/>
    <property type="match status" value="1"/>
</dbReference>
<comment type="caution">
    <text evidence="1">The sequence shown here is derived from an EMBL/GenBank/DDBJ whole genome shotgun (WGS) entry which is preliminary data.</text>
</comment>
<dbReference type="InterPro" id="IPR011852">
    <property type="entry name" value="TRAP_TAXI"/>
</dbReference>
<dbReference type="RefSeq" id="WP_129068890.1">
    <property type="nucleotide sequence ID" value="NZ_RDFA01000003.1"/>
</dbReference>
<keyword evidence="2" id="KW-1185">Reference proteome</keyword>
<evidence type="ECO:0000313" key="1">
    <source>
        <dbReference type="EMBL" id="RXK49294.1"/>
    </source>
</evidence>
<dbReference type="Proteomes" id="UP000289691">
    <property type="component" value="Unassembled WGS sequence"/>
</dbReference>
<accession>A0A498L340</accession>
<dbReference type="Gene3D" id="3.40.190.10">
    <property type="entry name" value="Periplasmic binding protein-like II"/>
    <property type="match status" value="2"/>
</dbReference>
<organism evidence="1 2">
    <name type="scientific">Halorientalis pallida</name>
    <dbReference type="NCBI Taxonomy" id="2479928"/>
    <lineage>
        <taxon>Archaea</taxon>
        <taxon>Methanobacteriati</taxon>
        <taxon>Methanobacteriota</taxon>
        <taxon>Stenosarchaea group</taxon>
        <taxon>Halobacteria</taxon>
        <taxon>Halobacteriales</taxon>
        <taxon>Haloarculaceae</taxon>
        <taxon>Halorientalis</taxon>
    </lineage>
</organism>
<dbReference type="NCBIfam" id="TIGR02122">
    <property type="entry name" value="TRAP_TAXI"/>
    <property type="match status" value="1"/>
</dbReference>
<name>A0A498L340_9EURY</name>
<proteinExistence type="predicted"/>
<dbReference type="PANTHER" id="PTHR42941:SF1">
    <property type="entry name" value="SLL1037 PROTEIN"/>
    <property type="match status" value="1"/>
</dbReference>
<dbReference type="OrthoDB" id="27995at2157"/>
<dbReference type="EMBL" id="RDFA01000003">
    <property type="protein sequence ID" value="RXK49294.1"/>
    <property type="molecule type" value="Genomic_DNA"/>
</dbReference>
<protein>
    <submittedName>
        <fullName evidence="1">TAXI family TRAP transporter solute-binding subunit</fullName>
    </submittedName>
</protein>
<dbReference type="PANTHER" id="PTHR42941">
    <property type="entry name" value="SLL1037 PROTEIN"/>
    <property type="match status" value="1"/>
</dbReference>
<gene>
    <name evidence="1" type="ORF">EAF64_10270</name>
</gene>
<dbReference type="Pfam" id="PF16868">
    <property type="entry name" value="NMT1_3"/>
    <property type="match status" value="1"/>
</dbReference>